<evidence type="ECO:0000313" key="2">
    <source>
        <dbReference type="Proteomes" id="UP000658258"/>
    </source>
</evidence>
<dbReference type="RefSeq" id="WP_189631240.1">
    <property type="nucleotide sequence ID" value="NZ_BNAG01000004.1"/>
</dbReference>
<protein>
    <recommendedName>
        <fullName evidence="3">HEAT repeat domain-containing protein</fullName>
    </recommendedName>
</protein>
<organism evidence="1 2">
    <name type="scientific">Roseivirga thermotolerans</name>
    <dbReference type="NCBI Taxonomy" id="1758176"/>
    <lineage>
        <taxon>Bacteria</taxon>
        <taxon>Pseudomonadati</taxon>
        <taxon>Bacteroidota</taxon>
        <taxon>Cytophagia</taxon>
        <taxon>Cytophagales</taxon>
        <taxon>Roseivirgaceae</taxon>
        <taxon>Roseivirga</taxon>
    </lineage>
</organism>
<sequence>MDIRKELLQEHSKANKDRIAAYLIKHPDGVDGLMKLFFGEDTRLVQHAAWVVGTLGEQAPSLITPFFPAMIDRIKRKEAKVAFRRNVFRVMQFQRIDEALWGDVYDLCIDILMNKTEPIAVKVFAMSTALNIVKELPELKNELKIAVEDVVENGSKGEVSRGQKVLAALSKL</sequence>
<keyword evidence="2" id="KW-1185">Reference proteome</keyword>
<dbReference type="Proteomes" id="UP000658258">
    <property type="component" value="Unassembled WGS sequence"/>
</dbReference>
<proteinExistence type="predicted"/>
<comment type="caution">
    <text evidence="1">The sequence shown here is derived from an EMBL/GenBank/DDBJ whole genome shotgun (WGS) entry which is preliminary data.</text>
</comment>
<evidence type="ECO:0008006" key="3">
    <source>
        <dbReference type="Google" id="ProtNLM"/>
    </source>
</evidence>
<dbReference type="SUPFAM" id="SSF48371">
    <property type="entry name" value="ARM repeat"/>
    <property type="match status" value="1"/>
</dbReference>
<dbReference type="EMBL" id="BNAG01000004">
    <property type="protein sequence ID" value="GHE72707.1"/>
    <property type="molecule type" value="Genomic_DNA"/>
</dbReference>
<gene>
    <name evidence="1" type="ORF">GCM10011340_31420</name>
</gene>
<reference evidence="2" key="1">
    <citation type="journal article" date="2019" name="Int. J. Syst. Evol. Microbiol.">
        <title>The Global Catalogue of Microorganisms (GCM) 10K type strain sequencing project: providing services to taxonomists for standard genome sequencing and annotation.</title>
        <authorList>
            <consortium name="The Broad Institute Genomics Platform"/>
            <consortium name="The Broad Institute Genome Sequencing Center for Infectious Disease"/>
            <person name="Wu L."/>
            <person name="Ma J."/>
        </authorList>
    </citation>
    <scope>NUCLEOTIDE SEQUENCE [LARGE SCALE GENOMIC DNA]</scope>
    <source>
        <strain evidence="2">CGMCC 1.15111</strain>
    </source>
</reference>
<accession>A0ABQ3ICE4</accession>
<evidence type="ECO:0000313" key="1">
    <source>
        <dbReference type="EMBL" id="GHE72707.1"/>
    </source>
</evidence>
<name>A0ABQ3ICE4_9BACT</name>
<dbReference type="InterPro" id="IPR016024">
    <property type="entry name" value="ARM-type_fold"/>
</dbReference>